<feature type="active site" description="Nucleophile" evidence="8">
    <location>
        <position position="39"/>
    </location>
</feature>
<dbReference type="Pfam" id="PF01960">
    <property type="entry name" value="ArgJ"/>
    <property type="match status" value="1"/>
</dbReference>
<comment type="similarity">
    <text evidence="1 8">Belongs to the ArgJ family.</text>
</comment>
<dbReference type="EC" id="2.3.1.1" evidence="8"/>
<evidence type="ECO:0000313" key="10">
    <source>
        <dbReference type="Proteomes" id="UP000019464"/>
    </source>
</evidence>
<comment type="subcellular location">
    <subcellularLocation>
        <location evidence="8">Cytoplasm</location>
    </subcellularLocation>
</comment>
<dbReference type="GO" id="GO:0004042">
    <property type="term" value="F:L-glutamate N-acetyltransferase activity"/>
    <property type="evidence" value="ECO:0007669"/>
    <property type="project" value="UniProtKB-UniRule"/>
</dbReference>
<comment type="catalytic activity">
    <reaction evidence="8">
        <text>N(2)-acetyl-L-ornithine + L-glutamate = N-acetyl-L-glutamate + L-ornithine</text>
        <dbReference type="Rhea" id="RHEA:15349"/>
        <dbReference type="ChEBI" id="CHEBI:29985"/>
        <dbReference type="ChEBI" id="CHEBI:44337"/>
        <dbReference type="ChEBI" id="CHEBI:46911"/>
        <dbReference type="ChEBI" id="CHEBI:57805"/>
        <dbReference type="EC" id="2.3.1.35"/>
    </reaction>
</comment>
<keyword evidence="4 8" id="KW-0028">Amino-acid biosynthesis</keyword>
<dbReference type="AlphaFoldDB" id="W9V6K6"/>
<comment type="catalytic activity">
    <reaction evidence="8">
        <text>L-glutamate + acetyl-CoA = N-acetyl-L-glutamate + CoA + H(+)</text>
        <dbReference type="Rhea" id="RHEA:24292"/>
        <dbReference type="ChEBI" id="CHEBI:15378"/>
        <dbReference type="ChEBI" id="CHEBI:29985"/>
        <dbReference type="ChEBI" id="CHEBI:44337"/>
        <dbReference type="ChEBI" id="CHEBI:57287"/>
        <dbReference type="ChEBI" id="CHEBI:57288"/>
        <dbReference type="EC" id="2.3.1.1"/>
    </reaction>
</comment>
<dbReference type="CDD" id="cd02152">
    <property type="entry name" value="OAT"/>
    <property type="match status" value="1"/>
</dbReference>
<feature type="binding site" evidence="8">
    <location>
        <position position="254"/>
    </location>
    <ligand>
        <name>substrate</name>
    </ligand>
</feature>
<dbReference type="SUPFAM" id="SSF56266">
    <property type="entry name" value="DmpA/ArgJ-like"/>
    <property type="match status" value="1"/>
</dbReference>
<evidence type="ECO:0000256" key="7">
    <source>
        <dbReference type="ARBA" id="ARBA00023315"/>
    </source>
</evidence>
<comment type="pathway">
    <text evidence="8">Amino-acid biosynthesis; L-arginine biosynthesis; N(2)-acetyl-L-ornithine from L-glutamate: step 1/4.</text>
</comment>
<keyword evidence="8" id="KW-0511">Multifunctional enzyme</keyword>
<feature type="binding site" evidence="8">
    <location>
        <position position="2"/>
    </location>
    <ligand>
        <name>substrate</name>
    </ligand>
</feature>
<dbReference type="InterPro" id="IPR042195">
    <property type="entry name" value="ArgJ_beta_C"/>
</dbReference>
<name>W9V6K6_9GAMM</name>
<evidence type="ECO:0000256" key="6">
    <source>
        <dbReference type="ARBA" id="ARBA00022813"/>
    </source>
</evidence>
<protein>
    <recommendedName>
        <fullName evidence="8">Arginine biosynthesis bifunctional protein ArgJ</fullName>
    </recommendedName>
    <domain>
        <recommendedName>
            <fullName evidence="8">Glutamate N-acetyltransferase</fullName>
            <ecNumber evidence="8">2.3.1.35</ecNumber>
        </recommendedName>
        <alternativeName>
            <fullName evidence="8">Ornithine acetyltransferase</fullName>
            <shortName evidence="8">OATase</shortName>
        </alternativeName>
        <alternativeName>
            <fullName evidence="8">Ornithine transacetylase</fullName>
        </alternativeName>
    </domain>
    <domain>
        <recommendedName>
            <fullName evidence="8">Amino-acid acetyltransferase</fullName>
            <ecNumber evidence="8">2.3.1.1</ecNumber>
        </recommendedName>
        <alternativeName>
            <fullName evidence="8">N-acetylglutamate synthase</fullName>
            <shortName evidence="8">AGSase</shortName>
        </alternativeName>
    </domain>
    <component>
        <recommendedName>
            <fullName evidence="8">Arginine biosynthesis bifunctional protein ArgJ alpha chain</fullName>
        </recommendedName>
    </component>
    <component>
        <recommendedName>
            <fullName evidence="8">Arginine biosynthesis bifunctional protein ArgJ beta chain</fullName>
        </recommendedName>
    </component>
</protein>
<dbReference type="PATRIC" id="fig|1229521.3.peg.1520"/>
<comment type="caution">
    <text evidence="8">Lacks conserved residue(s) required for the propagation of feature annotation.</text>
</comment>
<keyword evidence="8" id="KW-0963">Cytoplasm</keyword>
<feature type="binding site" evidence="8">
    <location>
        <position position="39"/>
    </location>
    <ligand>
        <name>substrate</name>
    </ligand>
</feature>
<sequence length="254" mass="27691">MTTDTRPKGASVQFEYQGKTVTVTGISKGSGMIMPNMATMLGYVATDAEVEPNLLQRLLSHASDRSFNRITVDGDTSTNDACILVATGQSGVEITDLEPVLMERFTQALDQVMLSLAHAIVKDGEGATKFVEVRVEKAGSTEEALKVAYTIAHSPLVKTALFASDPNWGRILACVGRAGVHELDVSDVQIWLDEVCIVDKGARATSYTEEQGQEVMNRENICIRVILNRGGFADQVWTTDLSHDYVTINAEYRS</sequence>
<dbReference type="Proteomes" id="UP000019464">
    <property type="component" value="Unassembled WGS sequence"/>
</dbReference>
<feature type="binding site" evidence="8">
    <location>
        <position position="28"/>
    </location>
    <ligand>
        <name>substrate</name>
    </ligand>
</feature>
<keyword evidence="10" id="KW-1185">Reference proteome</keyword>
<comment type="caution">
    <text evidence="9">The sequence shown here is derived from an EMBL/GenBank/DDBJ whole genome shotgun (WGS) entry which is preliminary data.</text>
</comment>
<comment type="subunit">
    <text evidence="2 8">Heterotetramer of two alpha and two beta chains.</text>
</comment>
<gene>
    <name evidence="9" type="primary">argJ_2</name>
    <name evidence="8" type="synonym">argJ</name>
    <name evidence="9" type="ORF">D791_01505</name>
</gene>
<evidence type="ECO:0000256" key="8">
    <source>
        <dbReference type="HAMAP-Rule" id="MF_01106"/>
    </source>
</evidence>
<dbReference type="EC" id="2.3.1.35" evidence="8"/>
<evidence type="ECO:0000256" key="3">
    <source>
        <dbReference type="ARBA" id="ARBA00022571"/>
    </source>
</evidence>
<dbReference type="InterPro" id="IPR016117">
    <property type="entry name" value="ArgJ-like_dom_sf"/>
</dbReference>
<keyword evidence="5 8" id="KW-0808">Transferase</keyword>
<dbReference type="STRING" id="1229521.D791_01505"/>
<evidence type="ECO:0000256" key="5">
    <source>
        <dbReference type="ARBA" id="ARBA00022679"/>
    </source>
</evidence>
<dbReference type="EMBL" id="AONB01000005">
    <property type="protein sequence ID" value="EXJ11732.1"/>
    <property type="molecule type" value="Genomic_DNA"/>
</dbReference>
<dbReference type="GO" id="GO:0006592">
    <property type="term" value="P:ornithine biosynthetic process"/>
    <property type="evidence" value="ECO:0007669"/>
    <property type="project" value="TreeGrafter"/>
</dbReference>
<dbReference type="NCBIfam" id="NF003802">
    <property type="entry name" value="PRK05388.1"/>
    <property type="match status" value="1"/>
</dbReference>
<evidence type="ECO:0000313" key="9">
    <source>
        <dbReference type="EMBL" id="EXJ11732.1"/>
    </source>
</evidence>
<evidence type="ECO:0000256" key="4">
    <source>
        <dbReference type="ARBA" id="ARBA00022605"/>
    </source>
</evidence>
<dbReference type="PANTHER" id="PTHR23100:SF0">
    <property type="entry name" value="ARGININE BIOSYNTHESIS BIFUNCTIONAL PROTEIN ARGJ, MITOCHONDRIAL"/>
    <property type="match status" value="1"/>
</dbReference>
<comment type="function">
    <text evidence="8">Catalyzes two activities which are involved in the cyclic version of arginine biosynthesis: the synthesis of N-acetylglutamate from glutamate and acetyl-CoA as the acetyl donor, and of ornithine by transacetylation between N(2)-acetylornithine and glutamate.</text>
</comment>
<evidence type="ECO:0000256" key="2">
    <source>
        <dbReference type="ARBA" id="ARBA00011475"/>
    </source>
</evidence>
<feature type="site" description="Cleavage; by autolysis" evidence="8">
    <location>
        <begin position="38"/>
        <end position="39"/>
    </location>
</feature>
<feature type="chain" id="PRO_5023539525" description="Arginine biosynthesis bifunctional protein ArgJ alpha chain" evidence="8">
    <location>
        <begin position="1"/>
        <end position="38"/>
    </location>
</feature>
<dbReference type="GO" id="GO:0004358">
    <property type="term" value="F:L-glutamate N-acetyltransferase activity, acting on acetyl-L-ornithine as donor"/>
    <property type="evidence" value="ECO:0007669"/>
    <property type="project" value="UniProtKB-UniRule"/>
</dbReference>
<comment type="pathway">
    <text evidence="8">Amino-acid biosynthesis; L-arginine biosynthesis; L-ornithine and N-acetyl-L-glutamate from L-glutamate and N(2)-acetyl-L-ornithine (cyclic): step 1/1.</text>
</comment>
<reference evidence="10" key="1">
    <citation type="submission" date="2012-11" db="EMBL/GenBank/DDBJ databases">
        <authorList>
            <person name="Singh A."/>
            <person name="Pinnaka A.K."/>
            <person name="Vaidya B."/>
        </authorList>
    </citation>
    <scope>NUCLEOTIDE SEQUENCE [LARGE SCALE GENOMIC DNA]</scope>
    <source>
        <strain evidence="10">AK23</strain>
    </source>
</reference>
<feature type="chain" id="PRO_5023539524" description="Arginine biosynthesis bifunctional protein ArgJ beta chain" evidence="8">
    <location>
        <begin position="39"/>
        <end position="254"/>
    </location>
</feature>
<keyword evidence="3 8" id="KW-0055">Arginine biosynthesis</keyword>
<accession>W9V6K6</accession>
<dbReference type="PANTHER" id="PTHR23100">
    <property type="entry name" value="ARGININE BIOSYNTHESIS BIFUNCTIONAL PROTEIN ARGJ"/>
    <property type="match status" value="1"/>
</dbReference>
<feature type="binding site" evidence="8">
    <location>
        <position position="249"/>
    </location>
    <ligand>
        <name>substrate</name>
    </ligand>
</feature>
<feature type="binding site" evidence="8">
    <location>
        <position position="125"/>
    </location>
    <ligand>
        <name>substrate</name>
    </ligand>
</feature>
<dbReference type="Gene3D" id="3.60.70.12">
    <property type="entry name" value="L-amino peptidase D-ALA esterase/amidase"/>
    <property type="match status" value="1"/>
</dbReference>
<dbReference type="HAMAP" id="MF_01106">
    <property type="entry name" value="ArgJ"/>
    <property type="match status" value="1"/>
</dbReference>
<organism evidence="9 10">
    <name type="scientific">Nitrincola nitratireducens</name>
    <dbReference type="NCBI Taxonomy" id="1229521"/>
    <lineage>
        <taxon>Bacteria</taxon>
        <taxon>Pseudomonadati</taxon>
        <taxon>Pseudomonadota</taxon>
        <taxon>Gammaproteobacteria</taxon>
        <taxon>Oceanospirillales</taxon>
        <taxon>Oceanospirillaceae</taxon>
        <taxon>Nitrincola</taxon>
    </lineage>
</organism>
<reference evidence="9 10" key="2">
    <citation type="journal article" date="2015" name="Syst. Appl. Microbiol.">
        <title>Nitrincola nitratireducens sp. nov. isolated from a haloalkaline crater lake.</title>
        <authorList>
            <person name="Singh A."/>
            <person name="Vaidya B."/>
            <person name="Tanuku N.R."/>
            <person name="Pinnaka A.K."/>
        </authorList>
    </citation>
    <scope>NUCLEOTIDE SEQUENCE [LARGE SCALE GENOMIC DNA]</scope>
    <source>
        <strain evidence="9 10">AK23</strain>
    </source>
</reference>
<dbReference type="Gene3D" id="3.10.20.340">
    <property type="entry name" value="ArgJ beta chain, C-terminal domain"/>
    <property type="match status" value="1"/>
</dbReference>
<keyword evidence="6 8" id="KW-0068">Autocatalytic cleavage</keyword>
<dbReference type="InterPro" id="IPR002813">
    <property type="entry name" value="Arg_biosynth_ArgJ"/>
</dbReference>
<dbReference type="GO" id="GO:0005737">
    <property type="term" value="C:cytoplasm"/>
    <property type="evidence" value="ECO:0007669"/>
    <property type="project" value="UniProtKB-SubCell"/>
</dbReference>
<dbReference type="FunFam" id="3.10.20.340:FF:000001">
    <property type="entry name" value="Arginine biosynthesis bifunctional protein ArgJ, chloroplastic"/>
    <property type="match status" value="1"/>
</dbReference>
<proteinExistence type="inferred from homology"/>
<evidence type="ECO:0000256" key="1">
    <source>
        <dbReference type="ARBA" id="ARBA00006774"/>
    </source>
</evidence>
<dbReference type="UniPathway" id="UPA00068">
    <property type="reaction ID" value="UER00106"/>
</dbReference>
<dbReference type="GO" id="GO:0006526">
    <property type="term" value="P:L-arginine biosynthetic process"/>
    <property type="evidence" value="ECO:0007669"/>
    <property type="project" value="UniProtKB-UniRule"/>
</dbReference>
<keyword evidence="7 8" id="KW-0012">Acyltransferase</keyword>